<evidence type="ECO:0000256" key="1">
    <source>
        <dbReference type="ARBA" id="ARBA00023015"/>
    </source>
</evidence>
<dbReference type="GeneTree" id="ENSGT00390000002413"/>
<dbReference type="EMBL" id="EAAA01000868">
    <property type="status" value="NOT_ANNOTATED_CDS"/>
    <property type="molecule type" value="Genomic_DNA"/>
</dbReference>
<dbReference type="PANTHER" id="PTHR16088">
    <property type="entry name" value="YY1 ASSOCIATED PROTEIN-RELATED"/>
    <property type="match status" value="1"/>
</dbReference>
<dbReference type="AlphaFoldDB" id="F6Y8G0"/>
<dbReference type="STRING" id="7719.ENSCINP00000021659"/>
<dbReference type="HOGENOM" id="CLU_1047782_0_0_1"/>
<dbReference type="InParanoid" id="F6Y8G0"/>
<name>F6Y8G0_CIOIN</name>
<reference evidence="5" key="3">
    <citation type="submission" date="2025-08" db="UniProtKB">
        <authorList>
            <consortium name="Ensembl"/>
        </authorList>
    </citation>
    <scope>IDENTIFICATION</scope>
</reference>
<accession>F6Y8G0</accession>
<reference evidence="5" key="2">
    <citation type="journal article" date="2008" name="Genome Biol.">
        <title>Improved genome assembly and evidence-based global gene model set for the chordate Ciona intestinalis: new insight into intron and operon populations.</title>
        <authorList>
            <person name="Satou Y."/>
            <person name="Mineta K."/>
            <person name="Ogasawara M."/>
            <person name="Sasakura Y."/>
            <person name="Shoguchi E."/>
            <person name="Ueno K."/>
            <person name="Yamada L."/>
            <person name="Matsumoto J."/>
            <person name="Wasserscheid J."/>
            <person name="Dewar K."/>
            <person name="Wiley G.B."/>
            <person name="Macmil S.L."/>
            <person name="Roe B.A."/>
            <person name="Zeller R.W."/>
            <person name="Hastings K.E."/>
            <person name="Lemaire P."/>
            <person name="Lindquist E."/>
            <person name="Endo T."/>
            <person name="Hotta K."/>
            <person name="Inaba K."/>
        </authorList>
    </citation>
    <scope>NUCLEOTIDE SEQUENCE [LARGE SCALE GENOMIC DNA]</scope>
    <source>
        <strain evidence="5">wild type</strain>
    </source>
</reference>
<dbReference type="Proteomes" id="UP000008144">
    <property type="component" value="Chromosome 12"/>
</dbReference>
<organism evidence="5 6">
    <name type="scientific">Ciona intestinalis</name>
    <name type="common">Transparent sea squirt</name>
    <name type="synonym">Ascidia intestinalis</name>
    <dbReference type="NCBI Taxonomy" id="7719"/>
    <lineage>
        <taxon>Eukaryota</taxon>
        <taxon>Metazoa</taxon>
        <taxon>Chordata</taxon>
        <taxon>Tunicata</taxon>
        <taxon>Ascidiacea</taxon>
        <taxon>Phlebobranchia</taxon>
        <taxon>Cionidae</taxon>
        <taxon>Ciona</taxon>
    </lineage>
</organism>
<evidence type="ECO:0000256" key="3">
    <source>
        <dbReference type="ARBA" id="ARBA00023242"/>
    </source>
</evidence>
<feature type="region of interest" description="Disordered" evidence="4">
    <location>
        <begin position="243"/>
        <end position="266"/>
    </location>
</feature>
<proteinExistence type="predicted"/>
<evidence type="ECO:0000313" key="6">
    <source>
        <dbReference type="Proteomes" id="UP000008144"/>
    </source>
</evidence>
<reference evidence="5" key="4">
    <citation type="submission" date="2025-09" db="UniProtKB">
        <authorList>
            <consortium name="Ensembl"/>
        </authorList>
    </citation>
    <scope>IDENTIFICATION</scope>
</reference>
<reference evidence="6" key="1">
    <citation type="journal article" date="2002" name="Science">
        <title>The draft genome of Ciona intestinalis: insights into chordate and vertebrate origins.</title>
        <authorList>
            <person name="Dehal P."/>
            <person name="Satou Y."/>
            <person name="Campbell R.K."/>
            <person name="Chapman J."/>
            <person name="Degnan B."/>
            <person name="De Tomaso A."/>
            <person name="Davidson B."/>
            <person name="Di Gregorio A."/>
            <person name="Gelpke M."/>
            <person name="Goodstein D.M."/>
            <person name="Harafuji N."/>
            <person name="Hastings K.E."/>
            <person name="Ho I."/>
            <person name="Hotta K."/>
            <person name="Huang W."/>
            <person name="Kawashima T."/>
            <person name="Lemaire P."/>
            <person name="Martinez D."/>
            <person name="Meinertzhagen I.A."/>
            <person name="Necula S."/>
            <person name="Nonaka M."/>
            <person name="Putnam N."/>
            <person name="Rash S."/>
            <person name="Saiga H."/>
            <person name="Satake M."/>
            <person name="Terry A."/>
            <person name="Yamada L."/>
            <person name="Wang H.G."/>
            <person name="Awazu S."/>
            <person name="Azumi K."/>
            <person name="Boore J."/>
            <person name="Branno M."/>
            <person name="Chin-Bow S."/>
            <person name="DeSantis R."/>
            <person name="Doyle S."/>
            <person name="Francino P."/>
            <person name="Keys D.N."/>
            <person name="Haga S."/>
            <person name="Hayashi H."/>
            <person name="Hino K."/>
            <person name="Imai K.S."/>
            <person name="Inaba K."/>
            <person name="Kano S."/>
            <person name="Kobayashi K."/>
            <person name="Kobayashi M."/>
            <person name="Lee B.I."/>
            <person name="Makabe K.W."/>
            <person name="Manohar C."/>
            <person name="Matassi G."/>
            <person name="Medina M."/>
            <person name="Mochizuki Y."/>
            <person name="Mount S."/>
            <person name="Morishita T."/>
            <person name="Miura S."/>
            <person name="Nakayama A."/>
            <person name="Nishizaka S."/>
            <person name="Nomoto H."/>
            <person name="Ohta F."/>
            <person name="Oishi K."/>
            <person name="Rigoutsos I."/>
            <person name="Sano M."/>
            <person name="Sasaki A."/>
            <person name="Sasakura Y."/>
            <person name="Shoguchi E."/>
            <person name="Shin-i T."/>
            <person name="Spagnuolo A."/>
            <person name="Stainier D."/>
            <person name="Suzuki M.M."/>
            <person name="Tassy O."/>
            <person name="Takatori N."/>
            <person name="Tokuoka M."/>
            <person name="Yagi K."/>
            <person name="Yoshizaki F."/>
            <person name="Wada S."/>
            <person name="Zhang C."/>
            <person name="Hyatt P.D."/>
            <person name="Larimer F."/>
            <person name="Detter C."/>
            <person name="Doggett N."/>
            <person name="Glavina T."/>
            <person name="Hawkins T."/>
            <person name="Richardson P."/>
            <person name="Lucas S."/>
            <person name="Kohara Y."/>
            <person name="Levine M."/>
            <person name="Satoh N."/>
            <person name="Rokhsar D.S."/>
        </authorList>
    </citation>
    <scope>NUCLEOTIDE SEQUENCE [LARGE SCALE GENOMIC DNA]</scope>
</reference>
<keyword evidence="1" id="KW-0805">Transcription regulation</keyword>
<evidence type="ECO:0000313" key="5">
    <source>
        <dbReference type="Ensembl" id="ENSCINP00000021659.2"/>
    </source>
</evidence>
<feature type="compositionally biased region" description="Polar residues" evidence="4">
    <location>
        <begin position="18"/>
        <end position="29"/>
    </location>
</feature>
<evidence type="ECO:0000256" key="4">
    <source>
        <dbReference type="SAM" id="MobiDB-lite"/>
    </source>
</evidence>
<dbReference type="PANTHER" id="PTHR16088:SF3">
    <property type="entry name" value="GON-4-LIKE PROTEIN"/>
    <property type="match status" value="1"/>
</dbReference>
<dbReference type="Ensembl" id="ENSCINT00000021905.2">
    <property type="protein sequence ID" value="ENSCINP00000021659.2"/>
    <property type="gene ID" value="ENSCING00000011294.2"/>
</dbReference>
<feature type="region of interest" description="Disordered" evidence="4">
    <location>
        <begin position="1"/>
        <end position="32"/>
    </location>
</feature>
<dbReference type="InterPro" id="IPR052435">
    <property type="entry name" value="YY1-Transcr_Regul"/>
</dbReference>
<keyword evidence="3" id="KW-0539">Nucleus</keyword>
<protein>
    <submittedName>
        <fullName evidence="5">Uncharacterized protein</fullName>
    </submittedName>
</protein>
<keyword evidence="2" id="KW-0804">Transcription</keyword>
<feature type="compositionally biased region" description="Polar residues" evidence="4">
    <location>
        <begin position="1"/>
        <end position="10"/>
    </location>
</feature>
<keyword evidence="6" id="KW-1185">Reference proteome</keyword>
<sequence>MNNSEASTSKQTEDPKEQGNSPDTESSFNDLKFDEQLEAKLKKHGLNRRNVKTIIHELLNDDNVRQILKSSLTGDAENKEETHLHLPELKNLRPRTKNIAEKSKKTDLHDLFPKFTDIPFPENDDEDDDFVPDFNDLISLDMEESASQSYSEMDLNSSIEGTTADYDGFFKTTTVAQTTTPASKDEVVVTTPCHRNSISLLRELDSEMREIDEKSRMRQTETEEEIIARRTRSKLPLHNVGLEELETAFDPPDAGDDMCIQSSDED</sequence>
<evidence type="ECO:0000256" key="2">
    <source>
        <dbReference type="ARBA" id="ARBA00023163"/>
    </source>
</evidence>